<dbReference type="EMBL" id="CACVBM020001063">
    <property type="protein sequence ID" value="CAA7027900.1"/>
    <property type="molecule type" value="Genomic_DNA"/>
</dbReference>
<keyword evidence="3" id="KW-1185">Reference proteome</keyword>
<dbReference type="Proteomes" id="UP000467841">
    <property type="component" value="Unassembled WGS sequence"/>
</dbReference>
<gene>
    <name evidence="2" type="ORF">MERR_LOCUS15135</name>
</gene>
<comment type="caution">
    <text evidence="2">The sequence shown here is derived from an EMBL/GenBank/DDBJ whole genome shotgun (WGS) entry which is preliminary data.</text>
</comment>
<proteinExistence type="predicted"/>
<feature type="compositionally biased region" description="Basic and acidic residues" evidence="1">
    <location>
        <begin position="262"/>
        <end position="281"/>
    </location>
</feature>
<feature type="region of interest" description="Disordered" evidence="1">
    <location>
        <begin position="227"/>
        <end position="291"/>
    </location>
</feature>
<name>A0A6D2IIL2_9BRAS</name>
<accession>A0A6D2IIL2</accession>
<reference evidence="2" key="1">
    <citation type="submission" date="2020-01" db="EMBL/GenBank/DDBJ databases">
        <authorList>
            <person name="Mishra B."/>
        </authorList>
    </citation>
    <scope>NUCLEOTIDE SEQUENCE [LARGE SCALE GENOMIC DNA]</scope>
</reference>
<dbReference type="AlphaFoldDB" id="A0A6D2IIL2"/>
<protein>
    <submittedName>
        <fullName evidence="2">Uncharacterized protein</fullName>
    </submittedName>
</protein>
<evidence type="ECO:0000313" key="2">
    <source>
        <dbReference type="EMBL" id="CAA7027900.1"/>
    </source>
</evidence>
<sequence length="320" mass="35405">MIREVVLRLRGLGILVEVECGISAPPSDVVLWSLLWEVVAEVSVRSERCGGSEALRTSFRRRFVQGGGVFGCFDLVRAATAWSPVYRRVAHSVVSLVPFSPAAVVGRWSTVVGSHSDDCGFSAQIWPSVWLLSASAGSFCFSVLGEAAGTATNEVLRTGLVCGCSRQQRWGFQVLGSAAKAQFSKLWFGIGVPHCFFEKQSSKLLSVELIFESDFGTKQPVRAHYLDPRLKSRPTQAQQEDLEPTKRLPRRPVNCHPSYSGRRKDELQLDQGPGRHCEERRSQRRSPSNPVWSEITGIVSCTWRDTRRWIVADSGAIKGA</sequence>
<evidence type="ECO:0000313" key="3">
    <source>
        <dbReference type="Proteomes" id="UP000467841"/>
    </source>
</evidence>
<evidence type="ECO:0000256" key="1">
    <source>
        <dbReference type="SAM" id="MobiDB-lite"/>
    </source>
</evidence>
<organism evidence="2 3">
    <name type="scientific">Microthlaspi erraticum</name>
    <dbReference type="NCBI Taxonomy" id="1685480"/>
    <lineage>
        <taxon>Eukaryota</taxon>
        <taxon>Viridiplantae</taxon>
        <taxon>Streptophyta</taxon>
        <taxon>Embryophyta</taxon>
        <taxon>Tracheophyta</taxon>
        <taxon>Spermatophyta</taxon>
        <taxon>Magnoliopsida</taxon>
        <taxon>eudicotyledons</taxon>
        <taxon>Gunneridae</taxon>
        <taxon>Pentapetalae</taxon>
        <taxon>rosids</taxon>
        <taxon>malvids</taxon>
        <taxon>Brassicales</taxon>
        <taxon>Brassicaceae</taxon>
        <taxon>Coluteocarpeae</taxon>
        <taxon>Microthlaspi</taxon>
    </lineage>
</organism>